<dbReference type="InterPro" id="IPR058532">
    <property type="entry name" value="YjbR/MT2646/Rv2570-like"/>
</dbReference>
<dbReference type="Pfam" id="PF04237">
    <property type="entry name" value="YjbR"/>
    <property type="match status" value="1"/>
</dbReference>
<keyword evidence="2" id="KW-1185">Reference proteome</keyword>
<protein>
    <submittedName>
        <fullName evidence="1">MmcQ/YjbR family DNA-binding protein</fullName>
    </submittedName>
</protein>
<comment type="caution">
    <text evidence="1">The sequence shown here is derived from an EMBL/GenBank/DDBJ whole genome shotgun (WGS) entry which is preliminary data.</text>
</comment>
<name>A0ABV3T644_9ACTN</name>
<evidence type="ECO:0000313" key="1">
    <source>
        <dbReference type="EMBL" id="MEX0429715.1"/>
    </source>
</evidence>
<organism evidence="1 2">
    <name type="scientific">Nocardioides eburneus</name>
    <dbReference type="NCBI Taxonomy" id="3231482"/>
    <lineage>
        <taxon>Bacteria</taxon>
        <taxon>Bacillati</taxon>
        <taxon>Actinomycetota</taxon>
        <taxon>Actinomycetes</taxon>
        <taxon>Propionibacteriales</taxon>
        <taxon>Nocardioidaceae</taxon>
        <taxon>Nocardioides</taxon>
    </lineage>
</organism>
<dbReference type="GO" id="GO:0003677">
    <property type="term" value="F:DNA binding"/>
    <property type="evidence" value="ECO:0007669"/>
    <property type="project" value="UniProtKB-KW"/>
</dbReference>
<gene>
    <name evidence="1" type="ORF">AB3X52_19020</name>
</gene>
<sequence length="133" mass="15026">MATLDDVRRLAESLPEVTSKLSWGHEMWRVRDKSFVWERPLRKTDLAALGDAAPEGEILGVRVADEGEKQALIASEPDIYFTIPHFDGYPAVLVRLAAVEEDELEEIVTEAWLLRAPKRLAQQFLAERELGQA</sequence>
<dbReference type="Proteomes" id="UP001556631">
    <property type="component" value="Unassembled WGS sequence"/>
</dbReference>
<dbReference type="SUPFAM" id="SSF142906">
    <property type="entry name" value="YjbR-like"/>
    <property type="match status" value="1"/>
</dbReference>
<evidence type="ECO:0000313" key="2">
    <source>
        <dbReference type="Proteomes" id="UP001556631"/>
    </source>
</evidence>
<dbReference type="Gene3D" id="3.90.1150.30">
    <property type="match status" value="1"/>
</dbReference>
<dbReference type="InterPro" id="IPR038056">
    <property type="entry name" value="YjbR-like_sf"/>
</dbReference>
<reference evidence="1 2" key="1">
    <citation type="submission" date="2024-07" db="EMBL/GenBank/DDBJ databases">
        <authorList>
            <person name="Lee S."/>
            <person name="Kang M."/>
        </authorList>
    </citation>
    <scope>NUCLEOTIDE SEQUENCE [LARGE SCALE GENOMIC DNA]</scope>
    <source>
        <strain evidence="1 2">DS6</strain>
    </source>
</reference>
<dbReference type="EMBL" id="JBFPJR010000058">
    <property type="protein sequence ID" value="MEX0429715.1"/>
    <property type="molecule type" value="Genomic_DNA"/>
</dbReference>
<accession>A0ABV3T644</accession>
<keyword evidence="1" id="KW-0238">DNA-binding</keyword>
<dbReference type="RefSeq" id="WP_367995681.1">
    <property type="nucleotide sequence ID" value="NZ_JBFPJR010000058.1"/>
</dbReference>
<proteinExistence type="predicted"/>